<dbReference type="KEGG" id="pfy:PFICI_03804"/>
<proteinExistence type="predicted"/>
<protein>
    <submittedName>
        <fullName evidence="2">Uncharacterized protein</fullName>
    </submittedName>
</protein>
<dbReference type="OrthoDB" id="27483at2759"/>
<evidence type="ECO:0000313" key="2">
    <source>
        <dbReference type="EMBL" id="ETS85779.1"/>
    </source>
</evidence>
<dbReference type="GeneID" id="19268817"/>
<feature type="region of interest" description="Disordered" evidence="1">
    <location>
        <begin position="479"/>
        <end position="499"/>
    </location>
</feature>
<dbReference type="InParanoid" id="W3XIG1"/>
<feature type="compositionally biased region" description="Basic and acidic residues" evidence="1">
    <location>
        <begin position="154"/>
        <end position="165"/>
    </location>
</feature>
<organism evidence="2 3">
    <name type="scientific">Pestalotiopsis fici (strain W106-1 / CGMCC3.15140)</name>
    <dbReference type="NCBI Taxonomy" id="1229662"/>
    <lineage>
        <taxon>Eukaryota</taxon>
        <taxon>Fungi</taxon>
        <taxon>Dikarya</taxon>
        <taxon>Ascomycota</taxon>
        <taxon>Pezizomycotina</taxon>
        <taxon>Sordariomycetes</taxon>
        <taxon>Xylariomycetidae</taxon>
        <taxon>Amphisphaeriales</taxon>
        <taxon>Sporocadaceae</taxon>
        <taxon>Pestalotiopsis</taxon>
    </lineage>
</organism>
<accession>W3XIG1</accession>
<feature type="compositionally biased region" description="Acidic residues" evidence="1">
    <location>
        <begin position="138"/>
        <end position="153"/>
    </location>
</feature>
<dbReference type="AlphaFoldDB" id="W3XIG1"/>
<feature type="region of interest" description="Disordered" evidence="1">
    <location>
        <begin position="832"/>
        <end position="894"/>
    </location>
</feature>
<dbReference type="eggNOG" id="ENOG502T61D">
    <property type="taxonomic scope" value="Eukaryota"/>
</dbReference>
<gene>
    <name evidence="2" type="ORF">PFICI_03804</name>
</gene>
<dbReference type="RefSeq" id="XP_007830576.1">
    <property type="nucleotide sequence ID" value="XM_007832385.1"/>
</dbReference>
<dbReference type="Proteomes" id="UP000030651">
    <property type="component" value="Unassembled WGS sequence"/>
</dbReference>
<dbReference type="EMBL" id="KI912110">
    <property type="protein sequence ID" value="ETS85779.1"/>
    <property type="molecule type" value="Genomic_DNA"/>
</dbReference>
<feature type="compositionally biased region" description="Polar residues" evidence="1">
    <location>
        <begin position="738"/>
        <end position="756"/>
    </location>
</feature>
<keyword evidence="3" id="KW-1185">Reference proteome</keyword>
<reference evidence="3" key="1">
    <citation type="journal article" date="2015" name="BMC Genomics">
        <title>Genomic and transcriptomic analysis of the endophytic fungus Pestalotiopsis fici reveals its lifestyle and high potential for synthesis of natural products.</title>
        <authorList>
            <person name="Wang X."/>
            <person name="Zhang X."/>
            <person name="Liu L."/>
            <person name="Xiang M."/>
            <person name="Wang W."/>
            <person name="Sun X."/>
            <person name="Che Y."/>
            <person name="Guo L."/>
            <person name="Liu G."/>
            <person name="Guo L."/>
            <person name="Wang C."/>
            <person name="Yin W.B."/>
            <person name="Stadler M."/>
            <person name="Zhang X."/>
            <person name="Liu X."/>
        </authorList>
    </citation>
    <scope>NUCLEOTIDE SEQUENCE [LARGE SCALE GENOMIC DNA]</scope>
    <source>
        <strain evidence="3">W106-1 / CGMCC3.15140</strain>
    </source>
</reference>
<evidence type="ECO:0000313" key="3">
    <source>
        <dbReference type="Proteomes" id="UP000030651"/>
    </source>
</evidence>
<feature type="compositionally biased region" description="Polar residues" evidence="1">
    <location>
        <begin position="850"/>
        <end position="876"/>
    </location>
</feature>
<dbReference type="HOGENOM" id="CLU_323397_0_0_1"/>
<feature type="region of interest" description="Disordered" evidence="1">
    <location>
        <begin position="118"/>
        <end position="168"/>
    </location>
</feature>
<name>W3XIG1_PESFW</name>
<sequence length="894" mass="100363">MAAPPGVVSHESIKPLLLEALDNIEPQNATDQSGTGPPSEEDQNAAIVNLLKAWLSVAEAPSLQSRAFHYVLADEPLDGPLSLSLLQGRAQTITRRMMSICEDLEVDLFLATLVKETRRDSEDDPNDPYGSYGRGYYDEDEDEDEDNDEEQSEEEPHPKLGSPDKDEAEDADYDLERVFDIVSGNHLVTDTKTSEGEILQNVDTCFEGEPDEVLEDEYVYMGESTVTSYHRRPVLVIVPAKTTFDYLWSSTGGGHGANRVDKSTKLLEWYTMNCLSPSAKPWHLAAFKRALHEALCRWTERVCDDLAMQVFQVIMIHRLEDLRHRVITNSSVRKPASFFIWAANNIDQEQMQWSRFHGQQYEILTELSTASHINEELESIITSSVYEIFHHLEAETRGGKEEGKTYYEMALFYKDLGFIKNKLVTNPEKYAYSTAFMLEFLRSLRRGIKRTEVPRAEALDIYQALADRTILSMNLSTMSAGPTKSKKSTQGGNASEFSETNEYVDPGMLSAFIDSLNEYKFGGLLSNLLALFVRDTAAIPSQEYDQLYIPVLHGLISSFEKHKVPLAQPAVQAAFKSILGGYILKYVGQEPRIINWTRDLTKCTCYDCRSLNAFLGNPSRERGYFPLAQNRRDHLTDMLRSSKINCDLEVSRSGSPHTLIVTKKVKHKRESTDYWIKLRLRAEDKISTFDQEILKLLLEDQYDEITTMRKLTPIQSQTPAAYTSTYSQSLSHLSSPSAGLQTHAQGNGSPHATSPSLYEWRPRGVTRHGQIKDYLVPTTPGAPMTPTAPKPTVYPVFAFKSAPQRREALAPRSGNESDQQKLARLQDEIARAGCIPTPSEKRASAAKANSRYNTPQRPSASQPSWSSQKTPSTVGSTAGVKRKAEFVDLTLDSD</sequence>
<dbReference type="OMA" id="MMSICED"/>
<evidence type="ECO:0000256" key="1">
    <source>
        <dbReference type="SAM" id="MobiDB-lite"/>
    </source>
</evidence>
<feature type="region of interest" description="Disordered" evidence="1">
    <location>
        <begin position="732"/>
        <end position="762"/>
    </location>
</feature>